<dbReference type="InterPro" id="IPR041916">
    <property type="entry name" value="Anti_sigma_zinc_sf"/>
</dbReference>
<organism evidence="14 15">
    <name type="scientific">Leucobacter iarius</name>
    <dbReference type="NCBI Taxonomy" id="333963"/>
    <lineage>
        <taxon>Bacteria</taxon>
        <taxon>Bacillati</taxon>
        <taxon>Actinomycetota</taxon>
        <taxon>Actinomycetes</taxon>
        <taxon>Micrococcales</taxon>
        <taxon>Microbacteriaceae</taxon>
        <taxon>Leucobacter</taxon>
    </lineage>
</organism>
<evidence type="ECO:0000256" key="8">
    <source>
        <dbReference type="ARBA" id="ARBA00023163"/>
    </source>
</evidence>
<evidence type="ECO:0000256" key="10">
    <source>
        <dbReference type="ARBA" id="ARBA00030803"/>
    </source>
</evidence>
<dbReference type="PANTHER" id="PTHR37461">
    <property type="entry name" value="ANTI-SIGMA-K FACTOR RSKA"/>
    <property type="match status" value="1"/>
</dbReference>
<keyword evidence="6" id="KW-0805">Transcription regulation</keyword>
<dbReference type="Gene3D" id="1.10.10.1320">
    <property type="entry name" value="Anti-sigma factor, zinc-finger domain"/>
    <property type="match status" value="1"/>
</dbReference>
<evidence type="ECO:0000256" key="12">
    <source>
        <dbReference type="SAM" id="Phobius"/>
    </source>
</evidence>
<evidence type="ECO:0000256" key="6">
    <source>
        <dbReference type="ARBA" id="ARBA00023015"/>
    </source>
</evidence>
<protein>
    <recommendedName>
        <fullName evidence="10">Regulator of SigK</fullName>
    </recommendedName>
    <alternativeName>
        <fullName evidence="9">Sigma-K anti-sigma factor RskA</fullName>
    </alternativeName>
</protein>
<keyword evidence="7 12" id="KW-0472">Membrane</keyword>
<comment type="subcellular location">
    <subcellularLocation>
        <location evidence="2">Cell membrane</location>
    </subcellularLocation>
    <subcellularLocation>
        <location evidence="1">Membrane</location>
        <topology evidence="1">Single-pass membrane protein</topology>
    </subcellularLocation>
</comment>
<dbReference type="Proteomes" id="UP001500851">
    <property type="component" value="Unassembled WGS sequence"/>
</dbReference>
<gene>
    <name evidence="14" type="ORF">GCM10009768_00380</name>
</gene>
<evidence type="ECO:0000313" key="14">
    <source>
        <dbReference type="EMBL" id="GAA1775873.1"/>
    </source>
</evidence>
<keyword evidence="15" id="KW-1185">Reference proteome</keyword>
<feature type="transmembrane region" description="Helical" evidence="12">
    <location>
        <begin position="113"/>
        <end position="132"/>
    </location>
</feature>
<proteinExistence type="predicted"/>
<evidence type="ECO:0000256" key="4">
    <source>
        <dbReference type="ARBA" id="ARBA00022692"/>
    </source>
</evidence>
<accession>A0ABN2L5D8</accession>
<name>A0ABN2L5D8_9MICO</name>
<feature type="compositionally biased region" description="Pro residues" evidence="11">
    <location>
        <begin position="94"/>
        <end position="103"/>
    </location>
</feature>
<evidence type="ECO:0000256" key="7">
    <source>
        <dbReference type="ARBA" id="ARBA00023136"/>
    </source>
</evidence>
<comment type="caution">
    <text evidence="14">The sequence shown here is derived from an EMBL/GenBank/DDBJ whole genome shotgun (WGS) entry which is preliminary data.</text>
</comment>
<evidence type="ECO:0000256" key="9">
    <source>
        <dbReference type="ARBA" id="ARBA00029829"/>
    </source>
</evidence>
<evidence type="ECO:0000256" key="5">
    <source>
        <dbReference type="ARBA" id="ARBA00022989"/>
    </source>
</evidence>
<dbReference type="PANTHER" id="PTHR37461:SF1">
    <property type="entry name" value="ANTI-SIGMA-K FACTOR RSKA"/>
    <property type="match status" value="1"/>
</dbReference>
<dbReference type="EMBL" id="BAAAOB010000001">
    <property type="protein sequence ID" value="GAA1775873.1"/>
    <property type="molecule type" value="Genomic_DNA"/>
</dbReference>
<dbReference type="InterPro" id="IPR051474">
    <property type="entry name" value="Anti-sigma-K/W_factor"/>
</dbReference>
<evidence type="ECO:0000256" key="1">
    <source>
        <dbReference type="ARBA" id="ARBA00004167"/>
    </source>
</evidence>
<reference evidence="14 15" key="1">
    <citation type="journal article" date="2019" name="Int. J. Syst. Evol. Microbiol.">
        <title>The Global Catalogue of Microorganisms (GCM) 10K type strain sequencing project: providing services to taxonomists for standard genome sequencing and annotation.</title>
        <authorList>
            <consortium name="The Broad Institute Genomics Platform"/>
            <consortium name="The Broad Institute Genome Sequencing Center for Infectious Disease"/>
            <person name="Wu L."/>
            <person name="Ma J."/>
        </authorList>
    </citation>
    <scope>NUCLEOTIDE SEQUENCE [LARGE SCALE GENOMIC DNA]</scope>
    <source>
        <strain evidence="14 15">JCM 14736</strain>
    </source>
</reference>
<keyword evidence="5 12" id="KW-1133">Transmembrane helix</keyword>
<dbReference type="Pfam" id="PF10099">
    <property type="entry name" value="RskA_C"/>
    <property type="match status" value="1"/>
</dbReference>
<evidence type="ECO:0000256" key="11">
    <source>
        <dbReference type="SAM" id="MobiDB-lite"/>
    </source>
</evidence>
<feature type="region of interest" description="Disordered" evidence="11">
    <location>
        <begin position="77"/>
        <end position="106"/>
    </location>
</feature>
<evidence type="ECO:0000256" key="3">
    <source>
        <dbReference type="ARBA" id="ARBA00022475"/>
    </source>
</evidence>
<keyword evidence="4 12" id="KW-0812">Transmembrane</keyword>
<dbReference type="InterPro" id="IPR018764">
    <property type="entry name" value="RskA_C"/>
</dbReference>
<keyword evidence="8" id="KW-0804">Transcription</keyword>
<evidence type="ECO:0000256" key="2">
    <source>
        <dbReference type="ARBA" id="ARBA00004236"/>
    </source>
</evidence>
<keyword evidence="3" id="KW-1003">Cell membrane</keyword>
<evidence type="ECO:0000313" key="15">
    <source>
        <dbReference type="Proteomes" id="UP001500851"/>
    </source>
</evidence>
<feature type="domain" description="Anti-sigma K factor RskA C-terminal" evidence="13">
    <location>
        <begin position="115"/>
        <end position="250"/>
    </location>
</feature>
<sequence length="257" mass="26513">MNEQEFRELSAAHALDALSPDEELAFAEALEAHPEWRAILDADREAAADLGGSVPEAVPPASVRASILDAIAELPQAGSEDPTASGSAAAADPEPAPTTPAPAPRRARGRAGWFALAASIAVLLSIGLSPWVRESLFPQDPVATALEQVEAAPDARSATGTTDTAARGTLHWSDSEQRAVFVLDDLPKAASGHDYELWIVRGDRPISLGVVRPDGSRAAVIAKGFRPGDTVAVTVEDRGGSPTGAPTTAPILAIASA</sequence>
<evidence type="ECO:0000259" key="13">
    <source>
        <dbReference type="Pfam" id="PF10099"/>
    </source>
</evidence>
<dbReference type="RefSeq" id="WP_344027720.1">
    <property type="nucleotide sequence ID" value="NZ_BAAAOB010000001.1"/>
</dbReference>
<feature type="compositionally biased region" description="Low complexity" evidence="11">
    <location>
        <begin position="80"/>
        <end position="93"/>
    </location>
</feature>